<dbReference type="Pfam" id="PF04499">
    <property type="entry name" value="SAPS"/>
    <property type="match status" value="1"/>
</dbReference>
<organism evidence="4 5">
    <name type="scientific">Ladona fulva</name>
    <name type="common">Scarce chaser dragonfly</name>
    <name type="synonym">Libellula fulva</name>
    <dbReference type="NCBI Taxonomy" id="123851"/>
    <lineage>
        <taxon>Eukaryota</taxon>
        <taxon>Metazoa</taxon>
        <taxon>Ecdysozoa</taxon>
        <taxon>Arthropoda</taxon>
        <taxon>Hexapoda</taxon>
        <taxon>Insecta</taxon>
        <taxon>Pterygota</taxon>
        <taxon>Palaeoptera</taxon>
        <taxon>Odonata</taxon>
        <taxon>Epiprocta</taxon>
        <taxon>Anisoptera</taxon>
        <taxon>Libelluloidea</taxon>
        <taxon>Libellulidae</taxon>
        <taxon>Ladona</taxon>
    </lineage>
</organism>
<evidence type="ECO:0000313" key="5">
    <source>
        <dbReference type="Proteomes" id="UP000792457"/>
    </source>
</evidence>
<feature type="region of interest" description="Disordered" evidence="3">
    <location>
        <begin position="457"/>
        <end position="511"/>
    </location>
</feature>
<reference evidence="4" key="1">
    <citation type="submission" date="2013-04" db="EMBL/GenBank/DDBJ databases">
        <authorList>
            <person name="Qu J."/>
            <person name="Murali S.C."/>
            <person name="Bandaranaike D."/>
            <person name="Bellair M."/>
            <person name="Blankenburg K."/>
            <person name="Chao H."/>
            <person name="Dinh H."/>
            <person name="Doddapaneni H."/>
            <person name="Downs B."/>
            <person name="Dugan-Rocha S."/>
            <person name="Elkadiri S."/>
            <person name="Gnanaolivu R.D."/>
            <person name="Hernandez B."/>
            <person name="Javaid M."/>
            <person name="Jayaseelan J.C."/>
            <person name="Lee S."/>
            <person name="Li M."/>
            <person name="Ming W."/>
            <person name="Munidasa M."/>
            <person name="Muniz J."/>
            <person name="Nguyen L."/>
            <person name="Ongeri F."/>
            <person name="Osuji N."/>
            <person name="Pu L.-L."/>
            <person name="Puazo M."/>
            <person name="Qu C."/>
            <person name="Quiroz J."/>
            <person name="Raj R."/>
            <person name="Weissenberger G."/>
            <person name="Xin Y."/>
            <person name="Zou X."/>
            <person name="Han Y."/>
            <person name="Richards S."/>
            <person name="Worley K."/>
            <person name="Muzny D."/>
            <person name="Gibbs R."/>
        </authorList>
    </citation>
    <scope>NUCLEOTIDE SEQUENCE</scope>
    <source>
        <strain evidence="4">Sampled in the wild</strain>
    </source>
</reference>
<feature type="compositionally biased region" description="Basic and acidic residues" evidence="3">
    <location>
        <begin position="481"/>
        <end position="497"/>
    </location>
</feature>
<evidence type="ECO:0000313" key="4">
    <source>
        <dbReference type="EMBL" id="KAG8226499.1"/>
    </source>
</evidence>
<comment type="similarity">
    <text evidence="1">Belongs to the SAPS family.</text>
</comment>
<accession>A0A8K0K2P7</accession>
<evidence type="ECO:0000256" key="1">
    <source>
        <dbReference type="ARBA" id="ARBA00006180"/>
    </source>
</evidence>
<dbReference type="SUPFAM" id="SSF48371">
    <property type="entry name" value="ARM repeat"/>
    <property type="match status" value="1"/>
</dbReference>
<comment type="caution">
    <text evidence="4">The sequence shown here is derived from an EMBL/GenBank/DDBJ whole genome shotgun (WGS) entry which is preliminary data.</text>
</comment>
<dbReference type="EMBL" id="KZ308284">
    <property type="protein sequence ID" value="KAG8226499.1"/>
    <property type="molecule type" value="Genomic_DNA"/>
</dbReference>
<reference evidence="4" key="2">
    <citation type="submission" date="2017-10" db="EMBL/GenBank/DDBJ databases">
        <title>Ladona fulva Genome sequencing and assembly.</title>
        <authorList>
            <person name="Murali S."/>
            <person name="Richards S."/>
            <person name="Bandaranaike D."/>
            <person name="Bellair M."/>
            <person name="Blankenburg K."/>
            <person name="Chao H."/>
            <person name="Dinh H."/>
            <person name="Doddapaneni H."/>
            <person name="Dugan-Rocha S."/>
            <person name="Elkadiri S."/>
            <person name="Gnanaolivu R."/>
            <person name="Hernandez B."/>
            <person name="Skinner E."/>
            <person name="Javaid M."/>
            <person name="Lee S."/>
            <person name="Li M."/>
            <person name="Ming W."/>
            <person name="Munidasa M."/>
            <person name="Muniz J."/>
            <person name="Nguyen L."/>
            <person name="Hughes D."/>
            <person name="Osuji N."/>
            <person name="Pu L.-L."/>
            <person name="Puazo M."/>
            <person name="Qu C."/>
            <person name="Quiroz J."/>
            <person name="Raj R."/>
            <person name="Weissenberger G."/>
            <person name="Xin Y."/>
            <person name="Zou X."/>
            <person name="Han Y."/>
            <person name="Worley K."/>
            <person name="Muzny D."/>
            <person name="Gibbs R."/>
        </authorList>
    </citation>
    <scope>NUCLEOTIDE SEQUENCE</scope>
    <source>
        <strain evidence="4">Sampled in the wild</strain>
    </source>
</reference>
<dbReference type="Proteomes" id="UP000792457">
    <property type="component" value="Unassembled WGS sequence"/>
</dbReference>
<dbReference type="OrthoDB" id="295029at2759"/>
<feature type="non-terminal residue" evidence="4">
    <location>
        <position position="511"/>
    </location>
</feature>
<gene>
    <name evidence="4" type="ORF">J437_LFUL007381</name>
</gene>
<dbReference type="InterPro" id="IPR007587">
    <property type="entry name" value="SAPS"/>
</dbReference>
<name>A0A8K0K2P7_LADFU</name>
<proteinExistence type="inferred from homology"/>
<dbReference type="AlphaFoldDB" id="A0A8K0K2P7"/>
<evidence type="ECO:0008006" key="6">
    <source>
        <dbReference type="Google" id="ProtNLM"/>
    </source>
</evidence>
<evidence type="ECO:0000256" key="3">
    <source>
        <dbReference type="SAM" id="MobiDB-lite"/>
    </source>
</evidence>
<dbReference type="PANTHER" id="PTHR12634">
    <property type="entry name" value="SIT4 YEAST -ASSOCIATING PROTEIN-RELATED"/>
    <property type="match status" value="1"/>
</dbReference>
<sequence>MFWKYSHQTHPQQLDHLLDNKDVTLKQLLDEEDVLQECRAQNKKLIEFLIRPEIMEELVTLTIVEPIVRSGDGDGTEAPDEFTMYKYPNTACELLACDIPTLNERLAGDEVLMRKLYSFLEAEPPLNPLLASFFARTLGVLLTRNSPEQLTCLQVLEFLKSREDFISLLLRHMGTSAIMDLMFKLFTSVEGDEMKLNLLNWLNGQQVVQRLVSLFDPSVDAERHSNVSHLLCNVISKCRDYAAQAETRPPSTNLILKAIESRETVSTILELMLSDGPNGEKSKSAICSGIPVLLEILDYNHNSQDNALGGIGSGLLNRDGDNPASVEEHKLIVEEFVQAVVPFLPKLHALLLDPRPQKDTVEPLEEMLNAPLGATRLEVAKLICALIATHSPVIDSCLIKLKTIQLLLDLFRQYTWNNFLHTQVEHAVALALDVPKNKTNEENIKVEIREWKSNENLSKVEATEDNSETKTDSVSVDEEMQQDKVAEVIPEENKETERTEEDINETSLVHH</sequence>
<dbReference type="GO" id="GO:0019888">
    <property type="term" value="F:protein phosphatase regulator activity"/>
    <property type="evidence" value="ECO:0007669"/>
    <property type="project" value="TreeGrafter"/>
</dbReference>
<dbReference type="PANTHER" id="PTHR12634:SF8">
    <property type="entry name" value="FIERY MOUNTAIN, ISOFORM D"/>
    <property type="match status" value="1"/>
</dbReference>
<dbReference type="InterPro" id="IPR016024">
    <property type="entry name" value="ARM-type_fold"/>
</dbReference>
<evidence type="ECO:0000256" key="2">
    <source>
        <dbReference type="ARBA" id="ARBA00023306"/>
    </source>
</evidence>
<keyword evidence="2" id="KW-0131">Cell cycle</keyword>
<keyword evidence="5" id="KW-1185">Reference proteome</keyword>
<protein>
    <recommendedName>
        <fullName evidence="6">Serine/threonine-protein phosphatase 6 regulatory subunit 2</fullName>
    </recommendedName>
</protein>
<dbReference type="GO" id="GO:0019903">
    <property type="term" value="F:protein phosphatase binding"/>
    <property type="evidence" value="ECO:0007669"/>
    <property type="project" value="InterPro"/>
</dbReference>
<dbReference type="GO" id="GO:0005829">
    <property type="term" value="C:cytosol"/>
    <property type="evidence" value="ECO:0007669"/>
    <property type="project" value="TreeGrafter"/>
</dbReference>
<dbReference type="GO" id="GO:0005634">
    <property type="term" value="C:nucleus"/>
    <property type="evidence" value="ECO:0007669"/>
    <property type="project" value="TreeGrafter"/>
</dbReference>